<gene>
    <name evidence="2" type="ORF">AVDCRST_MAG54-802</name>
</gene>
<feature type="region of interest" description="Disordered" evidence="1">
    <location>
        <begin position="74"/>
        <end position="99"/>
    </location>
</feature>
<feature type="region of interest" description="Disordered" evidence="1">
    <location>
        <begin position="1"/>
        <end position="28"/>
    </location>
</feature>
<accession>A0A6J4HN69</accession>
<reference evidence="2" key="1">
    <citation type="submission" date="2020-02" db="EMBL/GenBank/DDBJ databases">
        <authorList>
            <person name="Meier V. D."/>
        </authorList>
    </citation>
    <scope>NUCLEOTIDE SEQUENCE</scope>
    <source>
        <strain evidence="2">AVDCRST_MAG54</strain>
    </source>
</reference>
<proteinExistence type="predicted"/>
<evidence type="ECO:0000256" key="1">
    <source>
        <dbReference type="SAM" id="MobiDB-lite"/>
    </source>
</evidence>
<evidence type="ECO:0000313" key="2">
    <source>
        <dbReference type="EMBL" id="CAA9226180.1"/>
    </source>
</evidence>
<dbReference type="EMBL" id="CADCTH010000110">
    <property type="protein sequence ID" value="CAA9226180.1"/>
    <property type="molecule type" value="Genomic_DNA"/>
</dbReference>
<protein>
    <submittedName>
        <fullName evidence="2">Uncharacterized protein</fullName>
    </submittedName>
</protein>
<feature type="compositionally biased region" description="Low complexity" evidence="1">
    <location>
        <begin position="83"/>
        <end position="99"/>
    </location>
</feature>
<dbReference type="AlphaFoldDB" id="A0A6J4HN69"/>
<sequence length="99" mass="9933">MTHHLGTGAPAPTVVPLRPRADTHEPLGCTDRSRVLGAVADVLDLVGEAVTAATICAGAALGAALPPTRRVHVERSGATDRTACAPGPAARGAPSGLRR</sequence>
<organism evidence="2">
    <name type="scientific">uncultured Actinomycetospora sp</name>
    <dbReference type="NCBI Taxonomy" id="1135996"/>
    <lineage>
        <taxon>Bacteria</taxon>
        <taxon>Bacillati</taxon>
        <taxon>Actinomycetota</taxon>
        <taxon>Actinomycetes</taxon>
        <taxon>Pseudonocardiales</taxon>
        <taxon>Pseudonocardiaceae</taxon>
        <taxon>Actinomycetospora</taxon>
        <taxon>environmental samples</taxon>
    </lineage>
</organism>
<name>A0A6J4HN69_9PSEU</name>